<sequence>MPVLYVEQKIIEKCPLKGSSSRKTSGKNIGYNIMKNKLENVWKLMGGIELMDVGSAFYLVKFDGEEDKNKGINGGKQISC</sequence>
<organism evidence="2 3">
    <name type="scientific">Trifolium medium</name>
    <dbReference type="NCBI Taxonomy" id="97028"/>
    <lineage>
        <taxon>Eukaryota</taxon>
        <taxon>Viridiplantae</taxon>
        <taxon>Streptophyta</taxon>
        <taxon>Embryophyta</taxon>
        <taxon>Tracheophyta</taxon>
        <taxon>Spermatophyta</taxon>
        <taxon>Magnoliopsida</taxon>
        <taxon>eudicotyledons</taxon>
        <taxon>Gunneridae</taxon>
        <taxon>Pentapetalae</taxon>
        <taxon>rosids</taxon>
        <taxon>fabids</taxon>
        <taxon>Fabales</taxon>
        <taxon>Fabaceae</taxon>
        <taxon>Papilionoideae</taxon>
        <taxon>50 kb inversion clade</taxon>
        <taxon>NPAAA clade</taxon>
        <taxon>Hologalegina</taxon>
        <taxon>IRL clade</taxon>
        <taxon>Trifolieae</taxon>
        <taxon>Trifolium</taxon>
    </lineage>
</organism>
<dbReference type="Proteomes" id="UP000265520">
    <property type="component" value="Unassembled WGS sequence"/>
</dbReference>
<evidence type="ECO:0000259" key="1">
    <source>
        <dbReference type="Pfam" id="PF14111"/>
    </source>
</evidence>
<dbReference type="InterPro" id="IPR025558">
    <property type="entry name" value="DUF4283"/>
</dbReference>
<comment type="caution">
    <text evidence="2">The sequence shown here is derived from an EMBL/GenBank/DDBJ whole genome shotgun (WGS) entry which is preliminary data.</text>
</comment>
<protein>
    <recommendedName>
        <fullName evidence="1">DUF4283 domain-containing protein</fullName>
    </recommendedName>
</protein>
<feature type="domain" description="DUF4283" evidence="1">
    <location>
        <begin position="23"/>
        <end position="75"/>
    </location>
</feature>
<evidence type="ECO:0000313" key="2">
    <source>
        <dbReference type="EMBL" id="MCI43110.1"/>
    </source>
</evidence>
<accession>A0A392S523</accession>
<reference evidence="2 3" key="1">
    <citation type="journal article" date="2018" name="Front. Plant Sci.">
        <title>Red Clover (Trifolium pratense) and Zigzag Clover (T. medium) - A Picture of Genomic Similarities and Differences.</title>
        <authorList>
            <person name="Dluhosova J."/>
            <person name="Istvanek J."/>
            <person name="Nedelnik J."/>
            <person name="Repkova J."/>
        </authorList>
    </citation>
    <scope>NUCLEOTIDE SEQUENCE [LARGE SCALE GENOMIC DNA]</scope>
    <source>
        <strain evidence="3">cv. 10/8</strain>
        <tissue evidence="2">Leaf</tissue>
    </source>
</reference>
<evidence type="ECO:0000313" key="3">
    <source>
        <dbReference type="Proteomes" id="UP000265520"/>
    </source>
</evidence>
<proteinExistence type="predicted"/>
<dbReference type="Pfam" id="PF14111">
    <property type="entry name" value="DUF4283"/>
    <property type="match status" value="1"/>
</dbReference>
<dbReference type="EMBL" id="LXQA010313059">
    <property type="protein sequence ID" value="MCI43110.1"/>
    <property type="molecule type" value="Genomic_DNA"/>
</dbReference>
<name>A0A392S523_9FABA</name>
<keyword evidence="3" id="KW-1185">Reference proteome</keyword>
<feature type="non-terminal residue" evidence="2">
    <location>
        <position position="80"/>
    </location>
</feature>
<dbReference type="AlphaFoldDB" id="A0A392S523"/>